<keyword evidence="3" id="KW-1185">Reference proteome</keyword>
<dbReference type="STRING" id="45357.A0A2V1ASJ8"/>
<protein>
    <submittedName>
        <fullName evidence="2">Uncharacterized protein</fullName>
    </submittedName>
</protein>
<accession>A0A2V1ASJ8</accession>
<dbReference type="VEuPathDB" id="FungiDB:CXQ85_004272"/>
<dbReference type="InterPro" id="IPR038910">
    <property type="entry name" value="Hua1-like"/>
</dbReference>
<sequence>MSKTQNPIHNLPDDDAPPDLPPPSYNEAISSPATGSSDMPPVQPQRPPQPPQRPASSSNGSYRPAPPPQRAEPGMSYSNNESLPFQFPKRYFCKKCKNTGYRKDHKMCLDCWNKLYIPTNAYNPNPHLPFKYPKGFLCEKCYNTGKKDKNGKPCKDCYRRFAKRNNYSINPPGLSGPYMAPPQPMMMPGPPMMPGSYGPGPQMPMRVQPGDPRLGGTLCGNCRGTGQTWFLLDSDLCTVCGGLGRLLNRY</sequence>
<dbReference type="PANTHER" id="PTHR28031">
    <property type="entry name" value="PROLINE-RICH PROTEIN HUA1"/>
    <property type="match status" value="1"/>
</dbReference>
<dbReference type="AlphaFoldDB" id="A0A2V1ASJ8"/>
<dbReference type="OrthoDB" id="2405700at2759"/>
<dbReference type="GeneID" id="37009602"/>
<evidence type="ECO:0000313" key="2">
    <source>
        <dbReference type="EMBL" id="PVH20765.1"/>
    </source>
</evidence>
<dbReference type="GO" id="GO:0005737">
    <property type="term" value="C:cytoplasm"/>
    <property type="evidence" value="ECO:0007669"/>
    <property type="project" value="TreeGrafter"/>
</dbReference>
<gene>
    <name evidence="2" type="ORF">CXQ85_004272</name>
</gene>
<proteinExistence type="predicted"/>
<dbReference type="PANTHER" id="PTHR28031:SF1">
    <property type="entry name" value="PROLINE-RICH PROTEIN HUA1"/>
    <property type="match status" value="1"/>
</dbReference>
<feature type="compositionally biased region" description="Polar residues" evidence="1">
    <location>
        <begin position="27"/>
        <end position="37"/>
    </location>
</feature>
<evidence type="ECO:0000313" key="3">
    <source>
        <dbReference type="Proteomes" id="UP000244309"/>
    </source>
</evidence>
<dbReference type="EMBL" id="PKFO01000004">
    <property type="protein sequence ID" value="PVH20765.1"/>
    <property type="molecule type" value="Genomic_DNA"/>
</dbReference>
<dbReference type="RefSeq" id="XP_025341705.1">
    <property type="nucleotide sequence ID" value="XM_025487897.1"/>
</dbReference>
<name>A0A2V1ASJ8_9ASCO</name>
<feature type="region of interest" description="Disordered" evidence="1">
    <location>
        <begin position="1"/>
        <end position="80"/>
    </location>
</feature>
<comment type="caution">
    <text evidence="2">The sequence shown here is derived from an EMBL/GenBank/DDBJ whole genome shotgun (WGS) entry which is preliminary data.</text>
</comment>
<dbReference type="Proteomes" id="UP000244309">
    <property type="component" value="Unassembled WGS sequence"/>
</dbReference>
<feature type="compositionally biased region" description="Pro residues" evidence="1">
    <location>
        <begin position="41"/>
        <end position="53"/>
    </location>
</feature>
<organism evidence="2 3">
    <name type="scientific">Candidozyma haemuli</name>
    <dbReference type="NCBI Taxonomy" id="45357"/>
    <lineage>
        <taxon>Eukaryota</taxon>
        <taxon>Fungi</taxon>
        <taxon>Dikarya</taxon>
        <taxon>Ascomycota</taxon>
        <taxon>Saccharomycotina</taxon>
        <taxon>Pichiomycetes</taxon>
        <taxon>Metschnikowiaceae</taxon>
        <taxon>Candidozyma</taxon>
    </lineage>
</organism>
<evidence type="ECO:0000256" key="1">
    <source>
        <dbReference type="SAM" id="MobiDB-lite"/>
    </source>
</evidence>
<reference evidence="2 3" key="1">
    <citation type="submission" date="2017-12" db="EMBL/GenBank/DDBJ databases">
        <title>Genome Sequence of a Multidrug-Resistant Candida haemulonii Isolate from a Patient with Chronic Leg Ulcers in Israel.</title>
        <authorList>
            <person name="Chow N.A."/>
            <person name="Gade L."/>
            <person name="Batra D."/>
            <person name="Rowe L.A."/>
            <person name="Ben-Ami R."/>
            <person name="Loparev V.N."/>
            <person name="Litvintseva A.P."/>
        </authorList>
    </citation>
    <scope>NUCLEOTIDE SEQUENCE [LARGE SCALE GENOMIC DNA]</scope>
    <source>
        <strain evidence="2 3">B11899</strain>
    </source>
</reference>